<dbReference type="InterPro" id="IPR017853">
    <property type="entry name" value="GH"/>
</dbReference>
<evidence type="ECO:0000259" key="8">
    <source>
        <dbReference type="Pfam" id="PF01301"/>
    </source>
</evidence>
<dbReference type="InterPro" id="IPR026283">
    <property type="entry name" value="B-gal_1-like"/>
</dbReference>
<protein>
    <recommendedName>
        <fullName evidence="5">Beta-galactosidase</fullName>
        <ecNumber evidence="5">3.2.1.23</ecNumber>
    </recommendedName>
</protein>
<evidence type="ECO:0000313" key="12">
    <source>
        <dbReference type="Proteomes" id="UP000252770"/>
    </source>
</evidence>
<keyword evidence="3 5" id="KW-0326">Glycosidase</keyword>
<dbReference type="InterPro" id="IPR019801">
    <property type="entry name" value="Glyco_hydro_35_CS"/>
</dbReference>
<evidence type="ECO:0000256" key="2">
    <source>
        <dbReference type="ARBA" id="ARBA00022801"/>
    </source>
</evidence>
<dbReference type="GO" id="GO:0004565">
    <property type="term" value="F:beta-galactosidase activity"/>
    <property type="evidence" value="ECO:0007669"/>
    <property type="project" value="UniProtKB-EC"/>
</dbReference>
<dbReference type="SUPFAM" id="SSF51445">
    <property type="entry name" value="(Trans)glycosidases"/>
    <property type="match status" value="1"/>
</dbReference>
<dbReference type="InterPro" id="IPR048913">
    <property type="entry name" value="BetaGal_gal-bd"/>
</dbReference>
<reference evidence="11 12" key="1">
    <citation type="submission" date="2018-07" db="EMBL/GenBank/DDBJ databases">
        <title>Desertimonas flava gen. nov. sp. nov.</title>
        <authorList>
            <person name="Liu S."/>
        </authorList>
    </citation>
    <scope>NUCLEOTIDE SEQUENCE [LARGE SCALE GENOMIC DNA]</scope>
    <source>
        <strain evidence="11 12">16Sb5-5</strain>
    </source>
</reference>
<evidence type="ECO:0000256" key="5">
    <source>
        <dbReference type="RuleBase" id="RU000675"/>
    </source>
</evidence>
<dbReference type="Gene3D" id="3.20.20.80">
    <property type="entry name" value="Glycosidases"/>
    <property type="match status" value="1"/>
</dbReference>
<feature type="domain" description="Beta-galactosidase galactose-binding" evidence="10">
    <location>
        <begin position="520"/>
        <end position="579"/>
    </location>
</feature>
<dbReference type="InterPro" id="IPR008979">
    <property type="entry name" value="Galactose-bd-like_sf"/>
</dbReference>
<dbReference type="Pfam" id="PF21317">
    <property type="entry name" value="BetaGal_ABD_1"/>
    <property type="match status" value="1"/>
</dbReference>
<keyword evidence="12" id="KW-1185">Reference proteome</keyword>
<dbReference type="AlphaFoldDB" id="A0A367YXR5"/>
<dbReference type="GO" id="GO:0005975">
    <property type="term" value="P:carbohydrate metabolic process"/>
    <property type="evidence" value="ECO:0007669"/>
    <property type="project" value="InterPro"/>
</dbReference>
<dbReference type="PANTHER" id="PTHR23421">
    <property type="entry name" value="BETA-GALACTOSIDASE RELATED"/>
    <property type="match status" value="1"/>
</dbReference>
<dbReference type="PIRSF" id="PIRSF006336">
    <property type="entry name" value="B-gal"/>
    <property type="match status" value="1"/>
</dbReference>
<dbReference type="InterPro" id="IPR048912">
    <property type="entry name" value="BetaGal1-like_ABD1"/>
</dbReference>
<evidence type="ECO:0000256" key="7">
    <source>
        <dbReference type="SAM" id="MobiDB-lite"/>
    </source>
</evidence>
<accession>A0A367YXR5</accession>
<dbReference type="PRINTS" id="PR00742">
    <property type="entry name" value="GLHYDRLASE35"/>
</dbReference>
<dbReference type="RefSeq" id="WP_114125456.1">
    <property type="nucleotide sequence ID" value="NZ_QOUI01000002.1"/>
</dbReference>
<dbReference type="EC" id="3.2.1.23" evidence="5"/>
<dbReference type="InterPro" id="IPR031330">
    <property type="entry name" value="Gly_Hdrlase_35_cat"/>
</dbReference>
<sequence length="602" mass="65359">MSVLTPVPSADPGRPGGFRRDGQPHTVVSGALHYFRVPHALWEDRLRRLLALGCTTVETYVAWNFHAPRADREPDFTGDRDLGAFLDLAGRLGLDVLVRPGPYICAEWELGGLPAWLLADPRLRTGARGTNLRSSDPAWLKHVDAWFDVLIPVVAERQAAHGGPVVGVQVENEYGSFGDDRDYLQHLADGLRRRGITELLFTSDGPTALMLQGGTLPDVLATANFGSRTEEAFATLLEHRPGTPTMCLEFWNGWFDHWGAEHHTRPAEDAAAELRTMLEGGHSVNLYMAHGGTSFGVWAGANASPEGRLQPTVTSYDYDAAIAEDGTCTPKFWAFREVVTAVLGTEPPQPPPPSRRLPVQTVEVEASGLALDTVLDGVDPVRGVAPSSLEDLGLLHGAVRYRTTVRGPVRAPLRLPGVGDLARVRLHTPDGDQTGLVSELDVDPAFGTEVELDVPAGEHRLDVVVSSLGRVNFGPFLGERKGLRSARLDHQHLFGWEQRGIDLTEQPELDWSAAGDATGPGFFRAELTVDEPADGFLALPGWHHGYVYLNGFNLGRYWNPAGPQQTLYAPAPLWRAGANEVVVCELVAPGTRVELVAEPVLG</sequence>
<comment type="similarity">
    <text evidence="1 6">Belongs to the glycosyl hydrolase 35 family.</text>
</comment>
<feature type="domain" description="Glycoside hydrolase 35 catalytic" evidence="8">
    <location>
        <begin position="18"/>
        <end position="341"/>
    </location>
</feature>
<evidence type="ECO:0000256" key="3">
    <source>
        <dbReference type="ARBA" id="ARBA00023295"/>
    </source>
</evidence>
<evidence type="ECO:0000259" key="10">
    <source>
        <dbReference type="Pfam" id="PF21467"/>
    </source>
</evidence>
<name>A0A367YXR5_9ACTN</name>
<dbReference type="EMBL" id="QOUI01000002">
    <property type="protein sequence ID" value="RCK70686.1"/>
    <property type="molecule type" value="Genomic_DNA"/>
</dbReference>
<evidence type="ECO:0000256" key="4">
    <source>
        <dbReference type="PIRSR" id="PIRSR006336-1"/>
    </source>
</evidence>
<feature type="active site" description="Nucleophile" evidence="4">
    <location>
        <position position="249"/>
    </location>
</feature>
<evidence type="ECO:0000259" key="9">
    <source>
        <dbReference type="Pfam" id="PF21317"/>
    </source>
</evidence>
<evidence type="ECO:0000313" key="11">
    <source>
        <dbReference type="EMBL" id="RCK70686.1"/>
    </source>
</evidence>
<feature type="domain" description="Beta-galactosidase 1-like first all-beta" evidence="9">
    <location>
        <begin position="386"/>
        <end position="498"/>
    </location>
</feature>
<proteinExistence type="inferred from homology"/>
<comment type="catalytic activity">
    <reaction evidence="5">
        <text>Hydrolysis of terminal non-reducing beta-D-galactose residues in beta-D-galactosides.</text>
        <dbReference type="EC" id="3.2.1.23"/>
    </reaction>
</comment>
<dbReference type="SUPFAM" id="SSF49785">
    <property type="entry name" value="Galactose-binding domain-like"/>
    <property type="match status" value="1"/>
</dbReference>
<dbReference type="Pfam" id="PF01301">
    <property type="entry name" value="Glyco_hydro_35"/>
    <property type="match status" value="1"/>
</dbReference>
<feature type="active site" description="Proton donor" evidence="4">
    <location>
        <position position="173"/>
    </location>
</feature>
<dbReference type="PROSITE" id="PS01182">
    <property type="entry name" value="GLYCOSYL_HYDROL_F35"/>
    <property type="match status" value="1"/>
</dbReference>
<evidence type="ECO:0000256" key="6">
    <source>
        <dbReference type="RuleBase" id="RU003679"/>
    </source>
</evidence>
<dbReference type="Gene3D" id="2.60.120.260">
    <property type="entry name" value="Galactose-binding domain-like"/>
    <property type="match status" value="2"/>
</dbReference>
<feature type="region of interest" description="Disordered" evidence="7">
    <location>
        <begin position="1"/>
        <end position="21"/>
    </location>
</feature>
<dbReference type="Proteomes" id="UP000252770">
    <property type="component" value="Unassembled WGS sequence"/>
</dbReference>
<keyword evidence="2 5" id="KW-0378">Hydrolase</keyword>
<evidence type="ECO:0000256" key="1">
    <source>
        <dbReference type="ARBA" id="ARBA00009809"/>
    </source>
</evidence>
<dbReference type="InterPro" id="IPR001944">
    <property type="entry name" value="Glycoside_Hdrlase_35"/>
</dbReference>
<comment type="caution">
    <text evidence="11">The sequence shown here is derived from an EMBL/GenBank/DDBJ whole genome shotgun (WGS) entry which is preliminary data.</text>
</comment>
<gene>
    <name evidence="11" type="ORF">DT076_04555</name>
</gene>
<organism evidence="11 12">
    <name type="scientific">Desertihabitans brevis</name>
    <dbReference type="NCBI Taxonomy" id="2268447"/>
    <lineage>
        <taxon>Bacteria</taxon>
        <taxon>Bacillati</taxon>
        <taxon>Actinomycetota</taxon>
        <taxon>Actinomycetes</taxon>
        <taxon>Propionibacteriales</taxon>
        <taxon>Propionibacteriaceae</taxon>
        <taxon>Desertihabitans</taxon>
    </lineage>
</organism>
<dbReference type="Pfam" id="PF21467">
    <property type="entry name" value="BetaGal_gal-bd"/>
    <property type="match status" value="1"/>
</dbReference>